<organism evidence="2 3">
    <name type="scientific">Ephemerocybe angulata</name>
    <dbReference type="NCBI Taxonomy" id="980116"/>
    <lineage>
        <taxon>Eukaryota</taxon>
        <taxon>Fungi</taxon>
        <taxon>Dikarya</taxon>
        <taxon>Basidiomycota</taxon>
        <taxon>Agaricomycotina</taxon>
        <taxon>Agaricomycetes</taxon>
        <taxon>Agaricomycetidae</taxon>
        <taxon>Agaricales</taxon>
        <taxon>Agaricineae</taxon>
        <taxon>Psathyrellaceae</taxon>
        <taxon>Ephemerocybe</taxon>
    </lineage>
</organism>
<feature type="non-terminal residue" evidence="2">
    <location>
        <position position="70"/>
    </location>
</feature>
<evidence type="ECO:0000259" key="1">
    <source>
        <dbReference type="Pfam" id="PF00270"/>
    </source>
</evidence>
<dbReference type="AlphaFoldDB" id="A0A8H6I4F0"/>
<evidence type="ECO:0000313" key="3">
    <source>
        <dbReference type="Proteomes" id="UP000521943"/>
    </source>
</evidence>
<dbReference type="GO" id="GO:0003676">
    <property type="term" value="F:nucleic acid binding"/>
    <property type="evidence" value="ECO:0007669"/>
    <property type="project" value="InterPro"/>
</dbReference>
<comment type="caution">
    <text evidence="2">The sequence shown here is derived from an EMBL/GenBank/DDBJ whole genome shotgun (WGS) entry which is preliminary data.</text>
</comment>
<accession>A0A8H6I4F0</accession>
<dbReference type="GO" id="GO:0005524">
    <property type="term" value="F:ATP binding"/>
    <property type="evidence" value="ECO:0007669"/>
    <property type="project" value="InterPro"/>
</dbReference>
<dbReference type="Proteomes" id="UP000521943">
    <property type="component" value="Unassembled WGS sequence"/>
</dbReference>
<protein>
    <recommendedName>
        <fullName evidence="1">DEAD/DEAH-box helicase domain-containing protein</fullName>
    </recommendedName>
</protein>
<dbReference type="InterPro" id="IPR027417">
    <property type="entry name" value="P-loop_NTPase"/>
</dbReference>
<feature type="domain" description="DEAD/DEAH-box helicase" evidence="1">
    <location>
        <begin position="18"/>
        <end position="70"/>
    </location>
</feature>
<sequence>DLAHLSQEKLGKTPFDWQIETAKSLLRGEDTILDVGTRNGKSLTFLLPLLPNETDMVIVVSPLTALTMDQ</sequence>
<dbReference type="EMBL" id="JACGCI010000021">
    <property type="protein sequence ID" value="KAF6757717.1"/>
    <property type="molecule type" value="Genomic_DNA"/>
</dbReference>
<reference evidence="2 3" key="1">
    <citation type="submission" date="2020-07" db="EMBL/GenBank/DDBJ databases">
        <title>Comparative genomics of pyrophilous fungi reveals a link between fire events and developmental genes.</title>
        <authorList>
            <consortium name="DOE Joint Genome Institute"/>
            <person name="Steindorff A.S."/>
            <person name="Carver A."/>
            <person name="Calhoun S."/>
            <person name="Stillman K."/>
            <person name="Liu H."/>
            <person name="Lipzen A."/>
            <person name="Pangilinan J."/>
            <person name="Labutti K."/>
            <person name="Bruns T.D."/>
            <person name="Grigoriev I.V."/>
        </authorList>
    </citation>
    <scope>NUCLEOTIDE SEQUENCE [LARGE SCALE GENOMIC DNA]</scope>
    <source>
        <strain evidence="2 3">CBS 144469</strain>
    </source>
</reference>
<dbReference type="OrthoDB" id="10261556at2759"/>
<name>A0A8H6I4F0_9AGAR</name>
<feature type="non-terminal residue" evidence="2">
    <location>
        <position position="1"/>
    </location>
</feature>
<dbReference type="InterPro" id="IPR011545">
    <property type="entry name" value="DEAD/DEAH_box_helicase_dom"/>
</dbReference>
<proteinExistence type="predicted"/>
<dbReference type="Gene3D" id="3.40.50.300">
    <property type="entry name" value="P-loop containing nucleotide triphosphate hydrolases"/>
    <property type="match status" value="1"/>
</dbReference>
<dbReference type="SUPFAM" id="SSF52540">
    <property type="entry name" value="P-loop containing nucleoside triphosphate hydrolases"/>
    <property type="match status" value="1"/>
</dbReference>
<dbReference type="Pfam" id="PF00270">
    <property type="entry name" value="DEAD"/>
    <property type="match status" value="1"/>
</dbReference>
<keyword evidence="3" id="KW-1185">Reference proteome</keyword>
<gene>
    <name evidence="2" type="ORF">DFP72DRAFT_759930</name>
</gene>
<evidence type="ECO:0000313" key="2">
    <source>
        <dbReference type="EMBL" id="KAF6757717.1"/>
    </source>
</evidence>